<dbReference type="RefSeq" id="WP_005183788.1">
    <property type="nucleotide sequence ID" value="NZ_JAHPPR010000003.1"/>
</dbReference>
<feature type="transmembrane region" description="Helical" evidence="8">
    <location>
        <begin position="102"/>
        <end position="120"/>
    </location>
</feature>
<keyword evidence="6 8" id="KW-1133">Transmembrane helix</keyword>
<keyword evidence="5 8" id="KW-0812">Transmembrane</keyword>
<comment type="caution">
    <text evidence="10">The sequence shown here is derived from an EMBL/GenBank/DDBJ whole genome shotgun (WGS) entry which is preliminary data.</text>
</comment>
<evidence type="ECO:0000256" key="4">
    <source>
        <dbReference type="ARBA" id="ARBA00022475"/>
    </source>
</evidence>
<dbReference type="SUPFAM" id="SSF103481">
    <property type="entry name" value="Multidrug resistance efflux transporter EmrE"/>
    <property type="match status" value="1"/>
</dbReference>
<dbReference type="OrthoDB" id="3250831at2"/>
<evidence type="ECO:0000256" key="3">
    <source>
        <dbReference type="ARBA" id="ARBA00022448"/>
    </source>
</evidence>
<organism evidence="10 11">
    <name type="scientific">Acinetobacter dispersus</name>
    <dbReference type="NCBI Taxonomy" id="70348"/>
    <lineage>
        <taxon>Bacteria</taxon>
        <taxon>Pseudomonadati</taxon>
        <taxon>Pseudomonadota</taxon>
        <taxon>Gammaproteobacteria</taxon>
        <taxon>Moraxellales</taxon>
        <taxon>Moraxellaceae</taxon>
        <taxon>Acinetobacter</taxon>
    </lineage>
</organism>
<accession>N9N5X7</accession>
<keyword evidence="11" id="KW-1185">Reference proteome</keyword>
<dbReference type="eggNOG" id="COG2962">
    <property type="taxonomic scope" value="Bacteria"/>
</dbReference>
<comment type="similarity">
    <text evidence="2">Belongs to the EamA transporter family.</text>
</comment>
<protein>
    <submittedName>
        <fullName evidence="10">Protein RarD</fullName>
    </submittedName>
</protein>
<dbReference type="InterPro" id="IPR037185">
    <property type="entry name" value="EmrE-like"/>
</dbReference>
<sequence>MFKGIAYSVLASVTFGVLYFYTQLLGAFDSEQTFGWRIIATLPVLTLFMWFSGDLSHIKHIFKRIVAQPSLLLLLIITSVLTSAQLWLFLWAPMHGRGLQVSLGYFLLPLVLVLAGSILYGEKLSKLQYVAVLLAAFGVGHEIWRLGSIAWETAFVALGYAAYFILRKKIQTDNLGGFWWDLLLILPVAIFFTQTGDTPYLKFLEHPSLILVVIGLGLLSAIGLGSYILASRYLPLIIFGLLGYLEPVLLALVSLLIGEKIGADEWLTYIPIWLAVLVLVIEGAMHLYQQRKRKQHLELNLKQYSQRVNLDDKS</sequence>
<evidence type="ECO:0000313" key="10">
    <source>
        <dbReference type="EMBL" id="ENW97424.1"/>
    </source>
</evidence>
<feature type="transmembrane region" description="Helical" evidence="8">
    <location>
        <begin position="34"/>
        <end position="51"/>
    </location>
</feature>
<feature type="transmembrane region" description="Helical" evidence="8">
    <location>
        <begin position="236"/>
        <end position="257"/>
    </location>
</feature>
<evidence type="ECO:0000256" key="2">
    <source>
        <dbReference type="ARBA" id="ARBA00007362"/>
    </source>
</evidence>
<feature type="transmembrane region" description="Helical" evidence="8">
    <location>
        <begin position="5"/>
        <end position="22"/>
    </location>
</feature>
<evidence type="ECO:0000256" key="5">
    <source>
        <dbReference type="ARBA" id="ARBA00022692"/>
    </source>
</evidence>
<dbReference type="Pfam" id="PF00892">
    <property type="entry name" value="EamA"/>
    <property type="match status" value="1"/>
</dbReference>
<comment type="subcellular location">
    <subcellularLocation>
        <location evidence="1">Cell membrane</location>
        <topology evidence="1">Multi-pass membrane protein</topology>
    </subcellularLocation>
</comment>
<evidence type="ECO:0000313" key="11">
    <source>
        <dbReference type="Proteomes" id="UP000013261"/>
    </source>
</evidence>
<dbReference type="Proteomes" id="UP000013261">
    <property type="component" value="Unassembled WGS sequence"/>
</dbReference>
<evidence type="ECO:0000256" key="1">
    <source>
        <dbReference type="ARBA" id="ARBA00004651"/>
    </source>
</evidence>
<feature type="transmembrane region" description="Helical" evidence="8">
    <location>
        <begin position="71"/>
        <end position="90"/>
    </location>
</feature>
<gene>
    <name evidence="10" type="ORF">F904_00262</name>
</gene>
<dbReference type="EMBL" id="APRL01000001">
    <property type="protein sequence ID" value="ENW97424.1"/>
    <property type="molecule type" value="Genomic_DNA"/>
</dbReference>
<feature type="transmembrane region" description="Helical" evidence="8">
    <location>
        <begin position="269"/>
        <end position="288"/>
    </location>
</feature>
<proteinExistence type="inferred from homology"/>
<feature type="transmembrane region" description="Helical" evidence="8">
    <location>
        <begin position="208"/>
        <end position="229"/>
    </location>
</feature>
<feature type="transmembrane region" description="Helical" evidence="8">
    <location>
        <begin position="127"/>
        <end position="143"/>
    </location>
</feature>
<dbReference type="NCBIfam" id="TIGR00688">
    <property type="entry name" value="rarD"/>
    <property type="match status" value="1"/>
</dbReference>
<feature type="domain" description="EamA" evidence="9">
    <location>
        <begin position="3"/>
        <end position="139"/>
    </location>
</feature>
<evidence type="ECO:0000259" key="9">
    <source>
        <dbReference type="Pfam" id="PF00892"/>
    </source>
</evidence>
<name>N9N5X7_9GAMM</name>
<dbReference type="GO" id="GO:0005886">
    <property type="term" value="C:plasma membrane"/>
    <property type="evidence" value="ECO:0007669"/>
    <property type="project" value="UniProtKB-SubCell"/>
</dbReference>
<feature type="transmembrane region" description="Helical" evidence="8">
    <location>
        <begin position="178"/>
        <end position="196"/>
    </location>
</feature>
<dbReference type="PATRIC" id="fig|1217703.3.peg.246"/>
<dbReference type="HOGENOM" id="CLU_054508_2_0_6"/>
<evidence type="ECO:0000256" key="8">
    <source>
        <dbReference type="SAM" id="Phobius"/>
    </source>
</evidence>
<evidence type="ECO:0000256" key="6">
    <source>
        <dbReference type="ARBA" id="ARBA00022989"/>
    </source>
</evidence>
<dbReference type="AlphaFoldDB" id="N9N5X7"/>
<feature type="transmembrane region" description="Helical" evidence="8">
    <location>
        <begin position="149"/>
        <end position="166"/>
    </location>
</feature>
<keyword evidence="7 8" id="KW-0472">Membrane</keyword>
<evidence type="ECO:0000256" key="7">
    <source>
        <dbReference type="ARBA" id="ARBA00023136"/>
    </source>
</evidence>
<reference evidence="10 11" key="1">
    <citation type="submission" date="2013-02" db="EMBL/GenBank/DDBJ databases">
        <title>The Genome Sequence of Acinetobacter sp. ANC 4105.</title>
        <authorList>
            <consortium name="The Broad Institute Genome Sequencing Platform"/>
            <consortium name="The Broad Institute Genome Sequencing Center for Infectious Disease"/>
            <person name="Cerqueira G."/>
            <person name="Feldgarden M."/>
            <person name="Courvalin P."/>
            <person name="Perichon B."/>
            <person name="Grillot-Courvalin C."/>
            <person name="Clermont D."/>
            <person name="Rocha E."/>
            <person name="Yoon E.-J."/>
            <person name="Nemec A."/>
            <person name="Walker B."/>
            <person name="Young S.K."/>
            <person name="Zeng Q."/>
            <person name="Gargeya S."/>
            <person name="Fitzgerald M."/>
            <person name="Haas B."/>
            <person name="Abouelleil A."/>
            <person name="Alvarado L."/>
            <person name="Arachchi H.M."/>
            <person name="Berlin A.M."/>
            <person name="Chapman S.B."/>
            <person name="Dewar J."/>
            <person name="Goldberg J."/>
            <person name="Griggs A."/>
            <person name="Gujja S."/>
            <person name="Hansen M."/>
            <person name="Howarth C."/>
            <person name="Imamovic A."/>
            <person name="Larimer J."/>
            <person name="McCowan C."/>
            <person name="Murphy C."/>
            <person name="Neiman D."/>
            <person name="Pearson M."/>
            <person name="Priest M."/>
            <person name="Roberts A."/>
            <person name="Saif S."/>
            <person name="Shea T."/>
            <person name="Sisk P."/>
            <person name="Sykes S."/>
            <person name="Wortman J."/>
            <person name="Nusbaum C."/>
            <person name="Birren B."/>
        </authorList>
    </citation>
    <scope>NUCLEOTIDE SEQUENCE [LARGE SCALE GENOMIC DNA]</scope>
    <source>
        <strain evidence="10 11">ANC 4105</strain>
    </source>
</reference>
<keyword evidence="4" id="KW-1003">Cell membrane</keyword>
<dbReference type="InterPro" id="IPR000620">
    <property type="entry name" value="EamA_dom"/>
</dbReference>
<dbReference type="InterPro" id="IPR004626">
    <property type="entry name" value="RarD"/>
</dbReference>
<keyword evidence="3" id="KW-0813">Transport</keyword>